<dbReference type="Proteomes" id="UP000326671">
    <property type="component" value="Unassembled WGS sequence"/>
</dbReference>
<dbReference type="SUPFAM" id="SSF158472">
    <property type="entry name" value="HAMP domain-like"/>
    <property type="match status" value="1"/>
</dbReference>
<protein>
    <submittedName>
        <fullName evidence="12">EAL domain-containing protein</fullName>
    </submittedName>
</protein>
<comment type="caution">
    <text evidence="12">The sequence shown here is derived from an EMBL/GenBank/DDBJ whole genome shotgun (WGS) entry which is preliminary data.</text>
</comment>
<keyword evidence="3 6" id="KW-0812">Transmembrane</keyword>
<dbReference type="SMART" id="SM00091">
    <property type="entry name" value="PAS"/>
    <property type="match status" value="1"/>
</dbReference>
<dbReference type="EMBL" id="VYKL01000031">
    <property type="protein sequence ID" value="KAA9019484.1"/>
    <property type="molecule type" value="Genomic_DNA"/>
</dbReference>
<gene>
    <name evidence="12" type="ORF">F4V44_19230</name>
</gene>
<proteinExistence type="predicted"/>
<evidence type="ECO:0000256" key="2">
    <source>
        <dbReference type="ARBA" id="ARBA00022475"/>
    </source>
</evidence>
<dbReference type="SMART" id="SM00052">
    <property type="entry name" value="EAL"/>
    <property type="match status" value="1"/>
</dbReference>
<dbReference type="SMART" id="SM01049">
    <property type="entry name" value="Cache_2"/>
    <property type="match status" value="1"/>
</dbReference>
<dbReference type="PROSITE" id="PS50112">
    <property type="entry name" value="PAS"/>
    <property type="match status" value="1"/>
</dbReference>
<dbReference type="AlphaFoldDB" id="A0A5J5HJ13"/>
<dbReference type="InterPro" id="IPR035919">
    <property type="entry name" value="EAL_sf"/>
</dbReference>
<dbReference type="PROSITE" id="PS50885">
    <property type="entry name" value="HAMP"/>
    <property type="match status" value="1"/>
</dbReference>
<evidence type="ECO:0000256" key="4">
    <source>
        <dbReference type="ARBA" id="ARBA00022989"/>
    </source>
</evidence>
<evidence type="ECO:0000259" key="7">
    <source>
        <dbReference type="PROSITE" id="PS50112"/>
    </source>
</evidence>
<evidence type="ECO:0000256" key="5">
    <source>
        <dbReference type="ARBA" id="ARBA00023136"/>
    </source>
</evidence>
<dbReference type="CDD" id="cd01948">
    <property type="entry name" value="EAL"/>
    <property type="match status" value="1"/>
</dbReference>
<dbReference type="SUPFAM" id="SSF141868">
    <property type="entry name" value="EAL domain-like"/>
    <property type="match status" value="1"/>
</dbReference>
<dbReference type="Gene3D" id="6.10.340.10">
    <property type="match status" value="1"/>
</dbReference>
<feature type="domain" description="HAMP" evidence="10">
    <location>
        <begin position="220"/>
        <end position="273"/>
    </location>
</feature>
<feature type="transmembrane region" description="Helical" evidence="6">
    <location>
        <begin position="196"/>
        <end position="218"/>
    </location>
</feature>
<keyword evidence="4 6" id="KW-1133">Transmembrane helix</keyword>
<dbReference type="PANTHER" id="PTHR44757">
    <property type="entry name" value="DIGUANYLATE CYCLASE DGCP"/>
    <property type="match status" value="1"/>
</dbReference>
<dbReference type="SMART" id="SM00304">
    <property type="entry name" value="HAMP"/>
    <property type="match status" value="1"/>
</dbReference>
<dbReference type="InterPro" id="IPR000160">
    <property type="entry name" value="GGDEF_dom"/>
</dbReference>
<dbReference type="InterPro" id="IPR003660">
    <property type="entry name" value="HAMP_dom"/>
</dbReference>
<dbReference type="InterPro" id="IPR035965">
    <property type="entry name" value="PAS-like_dom_sf"/>
</dbReference>
<keyword evidence="2" id="KW-1003">Cell membrane</keyword>
<dbReference type="GO" id="GO:0005886">
    <property type="term" value="C:plasma membrane"/>
    <property type="evidence" value="ECO:0007669"/>
    <property type="project" value="UniProtKB-SubCell"/>
</dbReference>
<dbReference type="NCBIfam" id="TIGR00229">
    <property type="entry name" value="sensory_box"/>
    <property type="match status" value="1"/>
</dbReference>
<sequence>MRMSIRTKLIIMSLIFLAIPSLLIGIIGYKSSLRSLNNLGADGLQTDVRLTIEMIGALDKQVKAGNVSLEEAQEEVKVAILGEKDSNGKRPINPRLNLGEHGFIFITNSAGDELAHPNFEGQNVWNIQTTDGVYSTQEIVKAANNGGGFVTYEWPLPSNPDVHVPKITYAEKDPYWNWIVCAGTYLPDFNAGANRLLYLLLITLGISLFAGVIVILWFSKKLTKPILQVADQAKLIACGDYSHEAIETTSKDEIGELVMNFNIMKENQKKAENQIRQSEAFLQSVTSYMGEGMVVTDTEGKLTFMNPEAEQLLGWLEEECLNQNLHDLVHRRENGSSFPYAECLNTKSLEKGEVTRTTEDWFMRKNGSLFPVSYVSSPIFENDVVTGLIIVFRDISKQKEDQERMEYMAFHDDLTKLPNLRYLTDKLEQDMNKHKSLALLIIDINRFKHINEALGHTFGDLILQLVASRLRELFPSNVFVGRLTGDEFAIVYPYLNQEDLAAVCKQIHDQICEPMQVKHLLLNVSVTIGVSLYPDDGDEVDVLLKHANMALIEATQQHDSFLMYKPSMEGIAFDRLVLENDLYYALQKNELYLVYQPQVNIVTGQIQGLEALVRWNHPKYGSISPAQFIPMAENTGLIIPIGEWVLRTACSQLKEWHHNGLPSLSMAVNLSSRQFYSQDLIDTVKAILLETGLPPGDLELEITESMMMNIEYASETMQGLKQLGCKIAIDDFGTGYSSLNYLKHLPIDRLKIDQSFIRDLTENEQDDTIVSTIISMAQHLKLDVIAEGVETQEQKNALRKKQCFNVQGYLYSPPLSPENFSQQWEQLQQKAKKFA</sequence>
<dbReference type="PROSITE" id="PS50113">
    <property type="entry name" value="PAC"/>
    <property type="match status" value="1"/>
</dbReference>
<accession>A0A5J5HJ13</accession>
<dbReference type="PROSITE" id="PS50883">
    <property type="entry name" value="EAL"/>
    <property type="match status" value="1"/>
</dbReference>
<dbReference type="Pfam" id="PF00672">
    <property type="entry name" value="HAMP"/>
    <property type="match status" value="1"/>
</dbReference>
<dbReference type="Pfam" id="PF00990">
    <property type="entry name" value="GGDEF"/>
    <property type="match status" value="1"/>
</dbReference>
<dbReference type="Gene3D" id="3.30.450.20">
    <property type="entry name" value="PAS domain"/>
    <property type="match status" value="2"/>
</dbReference>
<feature type="domain" description="EAL" evidence="9">
    <location>
        <begin position="575"/>
        <end position="828"/>
    </location>
</feature>
<dbReference type="SUPFAM" id="SSF55073">
    <property type="entry name" value="Nucleotide cyclase"/>
    <property type="match status" value="1"/>
</dbReference>
<dbReference type="SUPFAM" id="SSF55785">
    <property type="entry name" value="PYP-like sensor domain (PAS domain)"/>
    <property type="match status" value="1"/>
</dbReference>
<feature type="domain" description="GGDEF" evidence="11">
    <location>
        <begin position="435"/>
        <end position="566"/>
    </location>
</feature>
<dbReference type="Gene3D" id="3.30.70.270">
    <property type="match status" value="1"/>
</dbReference>
<dbReference type="OrthoDB" id="9759607at2"/>
<feature type="domain" description="PAC" evidence="8">
    <location>
        <begin position="356"/>
        <end position="407"/>
    </location>
</feature>
<dbReference type="CDD" id="cd18774">
    <property type="entry name" value="PDC2_HK_sensor"/>
    <property type="match status" value="1"/>
</dbReference>
<dbReference type="Gene3D" id="3.20.20.450">
    <property type="entry name" value="EAL domain"/>
    <property type="match status" value="1"/>
</dbReference>
<name>A0A5J5HJ13_9BACI</name>
<dbReference type="CDD" id="cd06225">
    <property type="entry name" value="HAMP"/>
    <property type="match status" value="1"/>
</dbReference>
<dbReference type="CDD" id="cd00130">
    <property type="entry name" value="PAS"/>
    <property type="match status" value="1"/>
</dbReference>
<dbReference type="PANTHER" id="PTHR44757:SF2">
    <property type="entry name" value="BIOFILM ARCHITECTURE MAINTENANCE PROTEIN MBAA"/>
    <property type="match status" value="1"/>
</dbReference>
<evidence type="ECO:0000259" key="11">
    <source>
        <dbReference type="PROSITE" id="PS50887"/>
    </source>
</evidence>
<dbReference type="FunFam" id="3.20.20.450:FF:000001">
    <property type="entry name" value="Cyclic di-GMP phosphodiesterase yahA"/>
    <property type="match status" value="1"/>
</dbReference>
<evidence type="ECO:0000256" key="1">
    <source>
        <dbReference type="ARBA" id="ARBA00004651"/>
    </source>
</evidence>
<dbReference type="InterPro" id="IPR033480">
    <property type="entry name" value="sCache_2"/>
</dbReference>
<organism evidence="12 13">
    <name type="scientific">Niallia endozanthoxylica</name>
    <dbReference type="NCBI Taxonomy" id="2036016"/>
    <lineage>
        <taxon>Bacteria</taxon>
        <taxon>Bacillati</taxon>
        <taxon>Bacillota</taxon>
        <taxon>Bacilli</taxon>
        <taxon>Bacillales</taxon>
        <taxon>Bacillaceae</taxon>
        <taxon>Niallia</taxon>
    </lineage>
</organism>
<dbReference type="NCBIfam" id="TIGR00254">
    <property type="entry name" value="GGDEF"/>
    <property type="match status" value="1"/>
</dbReference>
<comment type="subcellular location">
    <subcellularLocation>
        <location evidence="1">Cell membrane</location>
        <topology evidence="1">Multi-pass membrane protein</topology>
    </subcellularLocation>
</comment>
<dbReference type="Pfam" id="PF00563">
    <property type="entry name" value="EAL"/>
    <property type="match status" value="1"/>
</dbReference>
<keyword evidence="13" id="KW-1185">Reference proteome</keyword>
<dbReference type="InterPro" id="IPR043128">
    <property type="entry name" value="Rev_trsase/Diguanyl_cyclase"/>
</dbReference>
<dbReference type="CDD" id="cd01949">
    <property type="entry name" value="GGDEF"/>
    <property type="match status" value="1"/>
</dbReference>
<feature type="transmembrane region" description="Helical" evidence="6">
    <location>
        <begin position="9"/>
        <end position="29"/>
    </location>
</feature>
<evidence type="ECO:0000313" key="13">
    <source>
        <dbReference type="Proteomes" id="UP000326671"/>
    </source>
</evidence>
<keyword evidence="5 6" id="KW-0472">Membrane</keyword>
<feature type="domain" description="PAS" evidence="7">
    <location>
        <begin position="278"/>
        <end position="330"/>
    </location>
</feature>
<evidence type="ECO:0000313" key="12">
    <source>
        <dbReference type="EMBL" id="KAA9019484.1"/>
    </source>
</evidence>
<dbReference type="PROSITE" id="PS50887">
    <property type="entry name" value="GGDEF"/>
    <property type="match status" value="1"/>
</dbReference>
<dbReference type="GO" id="GO:0007165">
    <property type="term" value="P:signal transduction"/>
    <property type="evidence" value="ECO:0007669"/>
    <property type="project" value="InterPro"/>
</dbReference>
<reference evidence="12 13" key="1">
    <citation type="submission" date="2019-09" db="EMBL/GenBank/DDBJ databases">
        <title>Whole genome sequences of isolates from the Mars Exploration Rovers.</title>
        <authorList>
            <person name="Seuylemezian A."/>
            <person name="Vaishampayan P."/>
        </authorList>
    </citation>
    <scope>NUCLEOTIDE SEQUENCE [LARGE SCALE GENOMIC DNA]</scope>
    <source>
        <strain evidence="12 13">MER_TA_151</strain>
    </source>
</reference>
<evidence type="ECO:0000259" key="8">
    <source>
        <dbReference type="PROSITE" id="PS50113"/>
    </source>
</evidence>
<dbReference type="Pfam" id="PF17200">
    <property type="entry name" value="sCache_2"/>
    <property type="match status" value="1"/>
</dbReference>
<evidence type="ECO:0000259" key="9">
    <source>
        <dbReference type="PROSITE" id="PS50883"/>
    </source>
</evidence>
<evidence type="ECO:0000256" key="3">
    <source>
        <dbReference type="ARBA" id="ARBA00022692"/>
    </source>
</evidence>
<dbReference type="InterPro" id="IPR000700">
    <property type="entry name" value="PAS-assoc_C"/>
</dbReference>
<dbReference type="InterPro" id="IPR001633">
    <property type="entry name" value="EAL_dom"/>
</dbReference>
<dbReference type="InterPro" id="IPR052155">
    <property type="entry name" value="Biofilm_reg_signaling"/>
</dbReference>
<evidence type="ECO:0000256" key="6">
    <source>
        <dbReference type="SAM" id="Phobius"/>
    </source>
</evidence>
<dbReference type="InterPro" id="IPR000014">
    <property type="entry name" value="PAS"/>
</dbReference>
<dbReference type="Pfam" id="PF13426">
    <property type="entry name" value="PAS_9"/>
    <property type="match status" value="1"/>
</dbReference>
<dbReference type="InterPro" id="IPR029787">
    <property type="entry name" value="Nucleotide_cyclase"/>
</dbReference>
<evidence type="ECO:0000259" key="10">
    <source>
        <dbReference type="PROSITE" id="PS50885"/>
    </source>
</evidence>
<dbReference type="SMART" id="SM00267">
    <property type="entry name" value="GGDEF"/>
    <property type="match status" value="1"/>
</dbReference>